<gene>
    <name evidence="1" type="ordered locus">Amico_0492</name>
</gene>
<organism evidence="1 2">
    <name type="scientific">Aminobacterium colombiense (strain DSM 12261 / ALA-1)</name>
    <dbReference type="NCBI Taxonomy" id="572547"/>
    <lineage>
        <taxon>Bacteria</taxon>
        <taxon>Thermotogati</taxon>
        <taxon>Synergistota</taxon>
        <taxon>Synergistia</taxon>
        <taxon>Synergistales</taxon>
        <taxon>Aminobacteriaceae</taxon>
        <taxon>Aminobacterium</taxon>
    </lineage>
</organism>
<dbReference type="STRING" id="572547.Amico_0492"/>
<proteinExistence type="predicted"/>
<evidence type="ECO:0000313" key="2">
    <source>
        <dbReference type="Proteomes" id="UP000002366"/>
    </source>
</evidence>
<name>D5EDJ9_AMICL</name>
<evidence type="ECO:0000313" key="1">
    <source>
        <dbReference type="EMBL" id="ADE56631.1"/>
    </source>
</evidence>
<dbReference type="KEGG" id="aco:Amico_0492"/>
<dbReference type="AlphaFoldDB" id="D5EDJ9"/>
<accession>D5EDJ9</accession>
<reference evidence="1 2" key="1">
    <citation type="journal article" date="2010" name="Stand. Genomic Sci.">
        <title>Complete genome sequence of Aminobacterium colombiense type strain (ALA-1).</title>
        <authorList>
            <person name="Chertkov O."/>
            <person name="Sikorski J."/>
            <person name="Brambilla E."/>
            <person name="Lapidus A."/>
            <person name="Copeland A."/>
            <person name="Glavina Del Rio T."/>
            <person name="Nolan M."/>
            <person name="Lucas S."/>
            <person name="Tice H."/>
            <person name="Cheng J.F."/>
            <person name="Han C."/>
            <person name="Detter J.C."/>
            <person name="Bruce D."/>
            <person name="Tapia R."/>
            <person name="Goodwin L."/>
            <person name="Pitluck S."/>
            <person name="Liolios K."/>
            <person name="Ivanova N."/>
            <person name="Mavromatis K."/>
            <person name="Ovchinnikova G."/>
            <person name="Pati A."/>
            <person name="Chen A."/>
            <person name="Palaniappan K."/>
            <person name="Land M."/>
            <person name="Hauser L."/>
            <person name="Chang Y.J."/>
            <person name="Jeffries C.D."/>
            <person name="Spring S."/>
            <person name="Rohde M."/>
            <person name="Goker M."/>
            <person name="Bristow J."/>
            <person name="Eisen J.A."/>
            <person name="Markowitz V."/>
            <person name="Hugenholtz P."/>
            <person name="Kyrpides N.C."/>
            <person name="Klenk H.P."/>
        </authorList>
    </citation>
    <scope>NUCLEOTIDE SEQUENCE [LARGE SCALE GENOMIC DNA]</scope>
    <source>
        <strain evidence="2">DSM 12261 / ALA-1</strain>
    </source>
</reference>
<sequence length="34" mass="3520">MSSKNHSINEISLINVTTTTTMTTCVDPPGAVGV</sequence>
<keyword evidence="2" id="KW-1185">Reference proteome</keyword>
<protein>
    <submittedName>
        <fullName evidence="1">Uncharacterized protein</fullName>
    </submittedName>
</protein>
<dbReference type="Proteomes" id="UP000002366">
    <property type="component" value="Chromosome"/>
</dbReference>
<dbReference type="HOGENOM" id="CLU_3371657_0_0_0"/>
<dbReference type="EMBL" id="CP001997">
    <property type="protein sequence ID" value="ADE56631.1"/>
    <property type="molecule type" value="Genomic_DNA"/>
</dbReference>